<reference evidence="10 11" key="1">
    <citation type="submission" date="2016-10" db="EMBL/GenBank/DDBJ databases">
        <authorList>
            <person name="Varghese N."/>
            <person name="Submissions S."/>
        </authorList>
    </citation>
    <scope>NUCLEOTIDE SEQUENCE [LARGE SCALE GENOMIC DNA]</scope>
    <source>
        <strain evidence="10 11">FF3</strain>
    </source>
</reference>
<dbReference type="EMBL" id="FNYY01000003">
    <property type="protein sequence ID" value="SEJ05063.1"/>
    <property type="molecule type" value="Genomic_DNA"/>
</dbReference>
<dbReference type="GO" id="GO:0016020">
    <property type="term" value="C:membrane"/>
    <property type="evidence" value="ECO:0007669"/>
    <property type="project" value="UniProtKB-SubCell"/>
</dbReference>
<evidence type="ECO:0000256" key="1">
    <source>
        <dbReference type="ARBA" id="ARBA00004370"/>
    </source>
</evidence>
<protein>
    <submittedName>
        <fullName evidence="10">Lyso-ornithine lipid acyltransferase</fullName>
    </submittedName>
</protein>
<dbReference type="GO" id="GO:0016746">
    <property type="term" value="F:acyltransferase activity"/>
    <property type="evidence" value="ECO:0007669"/>
    <property type="project" value="UniProtKB-KW"/>
</dbReference>
<dbReference type="AlphaFoldDB" id="A0A975ZMG2"/>
<proteinExistence type="predicted"/>
<organism evidence="10 11">
    <name type="scientific">Marinovum algicola</name>
    <dbReference type="NCBI Taxonomy" id="42444"/>
    <lineage>
        <taxon>Bacteria</taxon>
        <taxon>Pseudomonadati</taxon>
        <taxon>Pseudomonadota</taxon>
        <taxon>Alphaproteobacteria</taxon>
        <taxon>Rhodobacterales</taxon>
        <taxon>Roseobacteraceae</taxon>
        <taxon>Marinovum</taxon>
    </lineage>
</organism>
<keyword evidence="11" id="KW-1185">Reference proteome</keyword>
<dbReference type="GO" id="GO:0006629">
    <property type="term" value="P:lipid metabolic process"/>
    <property type="evidence" value="ECO:0007669"/>
    <property type="project" value="UniProtKB-KW"/>
</dbReference>
<dbReference type="Pfam" id="PF01553">
    <property type="entry name" value="Acyltransferase"/>
    <property type="match status" value="1"/>
</dbReference>
<evidence type="ECO:0000256" key="7">
    <source>
        <dbReference type="ARBA" id="ARBA00023315"/>
    </source>
</evidence>
<dbReference type="Proteomes" id="UP000182932">
    <property type="component" value="Unassembled WGS sequence"/>
</dbReference>
<dbReference type="InterPro" id="IPR002123">
    <property type="entry name" value="Plipid/glycerol_acylTrfase"/>
</dbReference>
<evidence type="ECO:0000256" key="3">
    <source>
        <dbReference type="ARBA" id="ARBA00022692"/>
    </source>
</evidence>
<evidence type="ECO:0000256" key="6">
    <source>
        <dbReference type="ARBA" id="ARBA00023136"/>
    </source>
</evidence>
<accession>A0A975ZMG2</accession>
<evidence type="ECO:0000313" key="10">
    <source>
        <dbReference type="EMBL" id="SEJ05063.1"/>
    </source>
</evidence>
<evidence type="ECO:0000313" key="11">
    <source>
        <dbReference type="Proteomes" id="UP000182932"/>
    </source>
</evidence>
<keyword evidence="5" id="KW-0443">Lipid metabolism</keyword>
<evidence type="ECO:0000256" key="2">
    <source>
        <dbReference type="ARBA" id="ARBA00022679"/>
    </source>
</evidence>
<sequence>MTPTWTDETPAPPLGRPQGLGDWLRVLRRGVPILVLLGLGLALLLLVRLVEWPLFGARRPVSPYITVVVCRGVLRLLGLATRLQGAPMRHHGAFVANHASWLDIFVLNAARDVYFVSKAEVAGWPGIGLLARATGTVFIARDRREARAQTELFRTRLMGRHHLLFFPEGTSTDSRRVLPFKPTLFAACFDPALRDALHVQPVTLVYHAPAGTDPRFYGWWGEMGFGAHMLAMLVARRHGSAEVIFHPPLKVADFADRKALARTLEETVRAAHHSALRG</sequence>
<dbReference type="PANTHER" id="PTHR23063:SF52">
    <property type="entry name" value="LYSOPHOSPHATIDYLCHOLINE ACYLTRANSFERASE"/>
    <property type="match status" value="1"/>
</dbReference>
<keyword evidence="3 8" id="KW-0812">Transmembrane</keyword>
<comment type="caution">
    <text evidence="10">The sequence shown here is derived from an EMBL/GenBank/DDBJ whole genome shotgun (WGS) entry which is preliminary data.</text>
</comment>
<dbReference type="SUPFAM" id="SSF69593">
    <property type="entry name" value="Glycerol-3-phosphate (1)-acyltransferase"/>
    <property type="match status" value="1"/>
</dbReference>
<feature type="domain" description="Phospholipid/glycerol acyltransferase" evidence="9">
    <location>
        <begin position="92"/>
        <end position="207"/>
    </location>
</feature>
<evidence type="ECO:0000256" key="4">
    <source>
        <dbReference type="ARBA" id="ARBA00022989"/>
    </source>
</evidence>
<feature type="transmembrane region" description="Helical" evidence="8">
    <location>
        <begin position="33"/>
        <end position="55"/>
    </location>
</feature>
<keyword evidence="7 10" id="KW-0012">Acyltransferase</keyword>
<comment type="subcellular location">
    <subcellularLocation>
        <location evidence="1">Membrane</location>
    </subcellularLocation>
</comment>
<dbReference type="CDD" id="cd07989">
    <property type="entry name" value="LPLAT_AGPAT-like"/>
    <property type="match status" value="1"/>
</dbReference>
<dbReference type="GeneID" id="80817429"/>
<dbReference type="PANTHER" id="PTHR23063">
    <property type="entry name" value="PHOSPHOLIPID ACYLTRANSFERASE"/>
    <property type="match status" value="1"/>
</dbReference>
<keyword evidence="2" id="KW-0808">Transferase</keyword>
<dbReference type="RefSeq" id="WP_074835537.1">
    <property type="nucleotide sequence ID" value="NZ_FNYY01000003.1"/>
</dbReference>
<name>A0A975ZMG2_9RHOB</name>
<dbReference type="SMART" id="SM00563">
    <property type="entry name" value="PlsC"/>
    <property type="match status" value="1"/>
</dbReference>
<keyword evidence="6 8" id="KW-0472">Membrane</keyword>
<evidence type="ECO:0000259" key="9">
    <source>
        <dbReference type="SMART" id="SM00563"/>
    </source>
</evidence>
<evidence type="ECO:0000256" key="8">
    <source>
        <dbReference type="SAM" id="Phobius"/>
    </source>
</evidence>
<gene>
    <name evidence="10" type="ORF">SAMN04487940_10368</name>
</gene>
<evidence type="ECO:0000256" key="5">
    <source>
        <dbReference type="ARBA" id="ARBA00023098"/>
    </source>
</evidence>
<keyword evidence="4 8" id="KW-1133">Transmembrane helix</keyword>